<proteinExistence type="predicted"/>
<dbReference type="EMBL" id="JANKHO010000429">
    <property type="protein sequence ID" value="KAJ3510035.1"/>
    <property type="molecule type" value="Genomic_DNA"/>
</dbReference>
<dbReference type="InterPro" id="IPR052980">
    <property type="entry name" value="Crinkler_effector"/>
</dbReference>
<dbReference type="OrthoDB" id="2340858at2759"/>
<dbReference type="AlphaFoldDB" id="A0A9W8JZK4"/>
<accession>A0A9W8JZK4</accession>
<dbReference type="PANTHER" id="PTHR33129:SF1">
    <property type="entry name" value="ATP-BINDING PROTEIN"/>
    <property type="match status" value="1"/>
</dbReference>
<evidence type="ECO:0000313" key="2">
    <source>
        <dbReference type="Proteomes" id="UP001148786"/>
    </source>
</evidence>
<organism evidence="1 2">
    <name type="scientific">Agrocybe chaxingu</name>
    <dbReference type="NCBI Taxonomy" id="84603"/>
    <lineage>
        <taxon>Eukaryota</taxon>
        <taxon>Fungi</taxon>
        <taxon>Dikarya</taxon>
        <taxon>Basidiomycota</taxon>
        <taxon>Agaricomycotina</taxon>
        <taxon>Agaricomycetes</taxon>
        <taxon>Agaricomycetidae</taxon>
        <taxon>Agaricales</taxon>
        <taxon>Agaricineae</taxon>
        <taxon>Strophariaceae</taxon>
        <taxon>Agrocybe</taxon>
    </lineage>
</organism>
<dbReference type="PANTHER" id="PTHR33129">
    <property type="entry name" value="PROTEIN KINASE DOMAIN-CONTAINING PROTEIN-RELATED"/>
    <property type="match status" value="1"/>
</dbReference>
<gene>
    <name evidence="1" type="ORF">NLJ89_g4900</name>
</gene>
<comment type="caution">
    <text evidence="1">The sequence shown here is derived from an EMBL/GenBank/DDBJ whole genome shotgun (WGS) entry which is preliminary data.</text>
</comment>
<protein>
    <submittedName>
        <fullName evidence="1">Uncharacterized protein</fullName>
    </submittedName>
</protein>
<evidence type="ECO:0000313" key="1">
    <source>
        <dbReference type="EMBL" id="KAJ3510035.1"/>
    </source>
</evidence>
<reference evidence="1" key="1">
    <citation type="submission" date="2022-07" db="EMBL/GenBank/DDBJ databases">
        <title>Genome Sequence of Agrocybe chaxingu.</title>
        <authorList>
            <person name="Buettner E."/>
        </authorList>
    </citation>
    <scope>NUCLEOTIDE SEQUENCE</scope>
    <source>
        <strain evidence="1">MP-N11</strain>
    </source>
</reference>
<name>A0A9W8JZK4_9AGAR</name>
<sequence length="629" mass="72074">MDPGNTTMADAHDDEQYVLEGSNPESRSIFRHIASAQERELNNANYSEWEWVDDFWTALVDKNPWVQLKNQWAQTPENEIPNVIETPPRFKPTLSFLVRDSYKELFDRVWYRGLAHPRTGVLITGQPGIGNTTFLWYTLIRLLNRRQPVLFVRNWDLILFFHDGVFTIPRSELGRASLPTLPGRCRAFIWTLLELDGAQGEPETSLLEDPCFPVQASSPNPKRYSKWVRVRNAAKWGLPLWDKVELMKGLELQQRLYQFQRNLGPSLPISAKNIPVEGSARIAHRILLRRADEGHPVTQLKDALNVLVDDAIEQYGLAVRDVYSAIFYPKEIADDHRTALDKASYEDLKLIVQQFGDETMAQAMHQIVCIYPSPKTPRDGPRSHWLVDFKSIAIAKKVIARLRRCEGHHLDNIYHTFRVSAQCSVLAGWFFETIAIRKLVAGEIQNMVLAEMWCLSNGQDNAPTFEIELSPSSKSSLRLPSVESDSEPLEYFDRQQLPEGLRLHCFYIPDASNNPLFDALFIESHMHNAAVHFVLWIFQITIAIIHKGSREGYSSVRRVMQTLLASAKDDNKVATFEVQYVLICPQETKKTSWQLPVGWNDNAKTFDHRGKVYCLQVPIPTVLGRELSK</sequence>
<keyword evidence="2" id="KW-1185">Reference proteome</keyword>
<dbReference type="Proteomes" id="UP001148786">
    <property type="component" value="Unassembled WGS sequence"/>
</dbReference>